<proteinExistence type="predicted"/>
<evidence type="ECO:0000313" key="2">
    <source>
        <dbReference type="Proteomes" id="UP001283341"/>
    </source>
</evidence>
<sequence>MGSHLTGTNSSHIRRRRSWHHLADMFIEMERHPFNMIGSLMPSHGQLQGVDVRGIANHATFNTEVSPAVPLGPFKSSDAAAHAEVQFYLGVIASGEIGGAVDNSSFPIDAFLAHKFRLVFILNKPETWKRSPKEEEMDRHGLQELVFSSPYMMWPVGPFYEGSNELSDDETRFAAMFRERKRDDLADCVLHGRKAQRFHFAIGPAIGAGVNRADFESLFAGLASEFGLADYKGWEDWKAKALVEYKGNPVLERLLENDGN</sequence>
<accession>A0AAE0LZ83</accession>
<gene>
    <name evidence="1" type="ORF">B0H66DRAFT_644225</name>
</gene>
<dbReference type="AlphaFoldDB" id="A0AAE0LZ83"/>
<reference evidence="1" key="2">
    <citation type="submission" date="2023-06" db="EMBL/GenBank/DDBJ databases">
        <authorList>
            <consortium name="Lawrence Berkeley National Laboratory"/>
            <person name="Haridas S."/>
            <person name="Hensen N."/>
            <person name="Bonometti L."/>
            <person name="Westerberg I."/>
            <person name="Brannstrom I.O."/>
            <person name="Guillou S."/>
            <person name="Cros-Aarteil S."/>
            <person name="Calhoun S."/>
            <person name="Kuo A."/>
            <person name="Mondo S."/>
            <person name="Pangilinan J."/>
            <person name="Riley R."/>
            <person name="Labutti K."/>
            <person name="Andreopoulos B."/>
            <person name="Lipzen A."/>
            <person name="Chen C."/>
            <person name="Yanf M."/>
            <person name="Daum C."/>
            <person name="Ng V."/>
            <person name="Clum A."/>
            <person name="Steindorff A."/>
            <person name="Ohm R."/>
            <person name="Martin F."/>
            <person name="Silar P."/>
            <person name="Natvig D."/>
            <person name="Lalanne C."/>
            <person name="Gautier V."/>
            <person name="Ament-Velasquez S.L."/>
            <person name="Kruys A."/>
            <person name="Hutchinson M.I."/>
            <person name="Powell A.J."/>
            <person name="Barry K."/>
            <person name="Miller A.N."/>
            <person name="Grigoriev I.V."/>
            <person name="Debuchy R."/>
            <person name="Gladieux P."/>
            <person name="Thoren M.H."/>
            <person name="Johannesson H."/>
        </authorList>
    </citation>
    <scope>NUCLEOTIDE SEQUENCE</scope>
    <source>
        <strain evidence="1">CBS 118394</strain>
    </source>
</reference>
<protein>
    <submittedName>
        <fullName evidence="1">Uncharacterized protein</fullName>
    </submittedName>
</protein>
<name>A0AAE0LZ83_9PEZI</name>
<evidence type="ECO:0000313" key="1">
    <source>
        <dbReference type="EMBL" id="KAK3313113.1"/>
    </source>
</evidence>
<keyword evidence="2" id="KW-1185">Reference proteome</keyword>
<dbReference type="EMBL" id="JAUEDM010000008">
    <property type="protein sequence ID" value="KAK3313113.1"/>
    <property type="molecule type" value="Genomic_DNA"/>
</dbReference>
<comment type="caution">
    <text evidence="1">The sequence shown here is derived from an EMBL/GenBank/DDBJ whole genome shotgun (WGS) entry which is preliminary data.</text>
</comment>
<reference evidence="1" key="1">
    <citation type="journal article" date="2023" name="Mol. Phylogenet. Evol.">
        <title>Genome-scale phylogeny and comparative genomics of the fungal order Sordariales.</title>
        <authorList>
            <person name="Hensen N."/>
            <person name="Bonometti L."/>
            <person name="Westerberg I."/>
            <person name="Brannstrom I.O."/>
            <person name="Guillou S."/>
            <person name="Cros-Aarteil S."/>
            <person name="Calhoun S."/>
            <person name="Haridas S."/>
            <person name="Kuo A."/>
            <person name="Mondo S."/>
            <person name="Pangilinan J."/>
            <person name="Riley R."/>
            <person name="LaButti K."/>
            <person name="Andreopoulos B."/>
            <person name="Lipzen A."/>
            <person name="Chen C."/>
            <person name="Yan M."/>
            <person name="Daum C."/>
            <person name="Ng V."/>
            <person name="Clum A."/>
            <person name="Steindorff A."/>
            <person name="Ohm R.A."/>
            <person name="Martin F."/>
            <person name="Silar P."/>
            <person name="Natvig D.O."/>
            <person name="Lalanne C."/>
            <person name="Gautier V."/>
            <person name="Ament-Velasquez S.L."/>
            <person name="Kruys A."/>
            <person name="Hutchinson M.I."/>
            <person name="Powell A.J."/>
            <person name="Barry K."/>
            <person name="Miller A.N."/>
            <person name="Grigoriev I.V."/>
            <person name="Debuchy R."/>
            <person name="Gladieux P."/>
            <person name="Hiltunen Thoren M."/>
            <person name="Johannesson H."/>
        </authorList>
    </citation>
    <scope>NUCLEOTIDE SEQUENCE</scope>
    <source>
        <strain evidence="1">CBS 118394</strain>
    </source>
</reference>
<organism evidence="1 2">
    <name type="scientific">Apodospora peruviana</name>
    <dbReference type="NCBI Taxonomy" id="516989"/>
    <lineage>
        <taxon>Eukaryota</taxon>
        <taxon>Fungi</taxon>
        <taxon>Dikarya</taxon>
        <taxon>Ascomycota</taxon>
        <taxon>Pezizomycotina</taxon>
        <taxon>Sordariomycetes</taxon>
        <taxon>Sordariomycetidae</taxon>
        <taxon>Sordariales</taxon>
        <taxon>Lasiosphaeriaceae</taxon>
        <taxon>Apodospora</taxon>
    </lineage>
</organism>
<dbReference type="Proteomes" id="UP001283341">
    <property type="component" value="Unassembled WGS sequence"/>
</dbReference>